<proteinExistence type="predicted"/>
<dbReference type="NCBIfam" id="TIGR02837">
    <property type="entry name" value="spore_II_R"/>
    <property type="match status" value="1"/>
</dbReference>
<dbReference type="EMBL" id="DXEM01000013">
    <property type="protein sequence ID" value="HIX67326.1"/>
    <property type="molecule type" value="Genomic_DNA"/>
</dbReference>
<protein>
    <submittedName>
        <fullName evidence="1">Stage II sporulation protein R</fullName>
    </submittedName>
</protein>
<name>A0A9D1WUH5_9FIRM</name>
<dbReference type="Pfam" id="PF09551">
    <property type="entry name" value="Spore_II_R"/>
    <property type="match status" value="1"/>
</dbReference>
<dbReference type="Proteomes" id="UP000886721">
    <property type="component" value="Unassembled WGS sequence"/>
</dbReference>
<dbReference type="InterPro" id="IPR014202">
    <property type="entry name" value="Spore_II_R"/>
</dbReference>
<gene>
    <name evidence="1" type="primary">spoIIR</name>
    <name evidence="1" type="ORF">H9735_04255</name>
</gene>
<accession>A0A9D1WUH5</accession>
<evidence type="ECO:0000313" key="2">
    <source>
        <dbReference type="Proteomes" id="UP000886721"/>
    </source>
</evidence>
<reference evidence="1" key="1">
    <citation type="journal article" date="2021" name="PeerJ">
        <title>Extensive microbial diversity within the chicken gut microbiome revealed by metagenomics and culture.</title>
        <authorList>
            <person name="Gilroy R."/>
            <person name="Ravi A."/>
            <person name="Getino M."/>
            <person name="Pursley I."/>
            <person name="Horton D.L."/>
            <person name="Alikhan N.F."/>
            <person name="Baker D."/>
            <person name="Gharbi K."/>
            <person name="Hall N."/>
            <person name="Watson M."/>
            <person name="Adriaenssens E.M."/>
            <person name="Foster-Nyarko E."/>
            <person name="Jarju S."/>
            <person name="Secka A."/>
            <person name="Antonio M."/>
            <person name="Oren A."/>
            <person name="Chaudhuri R.R."/>
            <person name="La Ragione R."/>
            <person name="Hildebrand F."/>
            <person name="Pallen M.J."/>
        </authorList>
    </citation>
    <scope>NUCLEOTIDE SEQUENCE</scope>
    <source>
        <strain evidence="1">CHK191-13928</strain>
    </source>
</reference>
<reference evidence="1" key="2">
    <citation type="submission" date="2021-04" db="EMBL/GenBank/DDBJ databases">
        <authorList>
            <person name="Gilroy R."/>
        </authorList>
    </citation>
    <scope>NUCLEOTIDE SEQUENCE</scope>
    <source>
        <strain evidence="1">CHK191-13928</strain>
    </source>
</reference>
<organism evidence="1 2">
    <name type="scientific">Candidatus Anaerostipes excrementavium</name>
    <dbReference type="NCBI Taxonomy" id="2838463"/>
    <lineage>
        <taxon>Bacteria</taxon>
        <taxon>Bacillati</taxon>
        <taxon>Bacillota</taxon>
        <taxon>Clostridia</taxon>
        <taxon>Lachnospirales</taxon>
        <taxon>Lachnospiraceae</taxon>
        <taxon>Anaerostipes</taxon>
    </lineage>
</organism>
<comment type="caution">
    <text evidence="1">The sequence shown here is derived from an EMBL/GenBank/DDBJ whole genome shotgun (WGS) entry which is preliminary data.</text>
</comment>
<evidence type="ECO:0000313" key="1">
    <source>
        <dbReference type="EMBL" id="HIX67326.1"/>
    </source>
</evidence>
<sequence>MKGKYIQRIFFVLAAGIFLFAAARHRILAGMQEDLKENVIRFHVRANSDSKKDQEEKLKVRDAVIDYVSPYMENAETKEEALVILKEKEGEIQKIAEDTLAKQGNPQKATVSFTTEEFPEKEYGSYVFPKGRYDAVRVDLGEAKGHNWWCVMFPDLCITKDEKVKINREAEKKMKKLLGENTVRVIKQKKYLRWLWEL</sequence>
<dbReference type="AlphaFoldDB" id="A0A9D1WUH5"/>